<dbReference type="SMART" id="SM00563">
    <property type="entry name" value="PlsC"/>
    <property type="match status" value="1"/>
</dbReference>
<sequence>MFKAIKYGYYALFSIFCLFVNTAIVFLPLVFFSLLKLLTPIKKIKYYCTTIIQSLASFWVSFAIFVTKLFSPTKIELEQSEGLSSKDSYLIISNHRSWLDTFVLMLAFHKKIAFPKFFMKFQMFFVPVVGLVCWALEFPAMKRYSKYYLEKHPEKKGQDIAKTNEYCRKLSHRPTTIVNFVEGTRFTVEKALSSNYKYLLNPKAGGAAVILRSLSDRIKGILNTTIVYDNPNQTLWDFMVRKTKKITVKVDFIPLSDIPIGDYFNNNEDKQAFQNWLNNLWFRNDKYIARQLELNEFGSLIK</sequence>
<dbReference type="AlphaFoldDB" id="A0A0A8E8I6"/>
<keyword evidence="4" id="KW-1185">Reference proteome</keyword>
<name>A0A0A8E8I6_9GAMM</name>
<dbReference type="EMBL" id="CP010427">
    <property type="protein sequence ID" value="AJC48456.1"/>
    <property type="molecule type" value="Genomic_DNA"/>
</dbReference>
<keyword evidence="1" id="KW-0812">Transmembrane</keyword>
<dbReference type="CDD" id="cd07990">
    <property type="entry name" value="LPLAT_LCLAT1-like"/>
    <property type="match status" value="1"/>
</dbReference>
<feature type="domain" description="Phospholipid/glycerol acyltransferase" evidence="2">
    <location>
        <begin position="89"/>
        <end position="217"/>
    </location>
</feature>
<evidence type="ECO:0000313" key="3">
    <source>
        <dbReference type="EMBL" id="AJC48456.1"/>
    </source>
</evidence>
<dbReference type="PANTHER" id="PTHR10983:SF16">
    <property type="entry name" value="LYSOCARDIOLIPIN ACYLTRANSFERASE 1"/>
    <property type="match status" value="1"/>
</dbReference>
<evidence type="ECO:0000313" key="4">
    <source>
        <dbReference type="Proteomes" id="UP000031104"/>
    </source>
</evidence>
<protein>
    <submittedName>
        <fullName evidence="3">Acyltransferase</fullName>
    </submittedName>
</protein>
<feature type="transmembrane region" description="Helical" evidence="1">
    <location>
        <begin position="44"/>
        <end position="67"/>
    </location>
</feature>
<accession>A0A0A8E8I6</accession>
<keyword evidence="1" id="KW-1133">Transmembrane helix</keyword>
<gene>
    <name evidence="3" type="ORF">SD28_01705</name>
</gene>
<dbReference type="Pfam" id="PF01553">
    <property type="entry name" value="Acyltransferase"/>
    <property type="match status" value="1"/>
</dbReference>
<evidence type="ECO:0000256" key="1">
    <source>
        <dbReference type="SAM" id="Phobius"/>
    </source>
</evidence>
<reference evidence="3 4" key="1">
    <citation type="submission" date="2014-12" db="EMBL/GenBank/DDBJ databases">
        <title>Complete genome sequence of Francisella guanzhouensis strain 08HL01032 isolated from air-conditioning system in China.</title>
        <authorList>
            <person name="Svensson D."/>
            <person name="Ohrman C."/>
            <person name="Backman S."/>
            <person name="Karlsson E."/>
            <person name="Nilsson E."/>
            <person name="Bystrom M."/>
            <person name="Larkeryd A."/>
            <person name="Stenberg P."/>
            <person name="Scholtz H.C."/>
            <person name="Forsman M."/>
            <person name="Sjodin A."/>
        </authorList>
    </citation>
    <scope>NUCLEOTIDE SEQUENCE [LARGE SCALE GENOMIC DNA]</scope>
    <source>
        <strain evidence="3 4">08HL01032</strain>
    </source>
</reference>
<feature type="transmembrane region" description="Helical" evidence="1">
    <location>
        <begin position="7"/>
        <end position="32"/>
    </location>
</feature>
<dbReference type="PANTHER" id="PTHR10983">
    <property type="entry name" value="1-ACYLGLYCEROL-3-PHOSPHATE ACYLTRANSFERASE-RELATED"/>
    <property type="match status" value="1"/>
</dbReference>
<dbReference type="OrthoDB" id="319710at2"/>
<dbReference type="InterPro" id="IPR002123">
    <property type="entry name" value="Plipid/glycerol_acylTrfase"/>
</dbReference>
<keyword evidence="3" id="KW-0808">Transferase</keyword>
<keyword evidence="1" id="KW-0472">Membrane</keyword>
<dbReference type="KEGG" id="fgu:SD28_01705"/>
<feature type="transmembrane region" description="Helical" evidence="1">
    <location>
        <begin position="121"/>
        <end position="141"/>
    </location>
</feature>
<proteinExistence type="predicted"/>
<organism evidence="3 4">
    <name type="scientific">Allofrancisella guangzhouensis</name>
    <dbReference type="NCBI Taxonomy" id="594679"/>
    <lineage>
        <taxon>Bacteria</taxon>
        <taxon>Pseudomonadati</taxon>
        <taxon>Pseudomonadota</taxon>
        <taxon>Gammaproteobacteria</taxon>
        <taxon>Thiotrichales</taxon>
        <taxon>Francisellaceae</taxon>
        <taxon>Allofrancisella</taxon>
    </lineage>
</organism>
<dbReference type="NCBIfam" id="NF010621">
    <property type="entry name" value="PRK14014.1"/>
    <property type="match status" value="1"/>
</dbReference>
<keyword evidence="3" id="KW-0012">Acyltransferase</keyword>
<evidence type="ECO:0000259" key="2">
    <source>
        <dbReference type="SMART" id="SM00563"/>
    </source>
</evidence>
<dbReference type="HOGENOM" id="CLU_054727_0_1_6"/>
<dbReference type="SUPFAM" id="SSF69593">
    <property type="entry name" value="Glycerol-3-phosphate (1)-acyltransferase"/>
    <property type="match status" value="1"/>
</dbReference>
<dbReference type="RefSeq" id="WP_039123423.1">
    <property type="nucleotide sequence ID" value="NZ_CP010427.1"/>
</dbReference>
<dbReference type="GO" id="GO:0016746">
    <property type="term" value="F:acyltransferase activity"/>
    <property type="evidence" value="ECO:0007669"/>
    <property type="project" value="UniProtKB-KW"/>
</dbReference>
<dbReference type="Proteomes" id="UP000031104">
    <property type="component" value="Chromosome"/>
</dbReference>